<organism evidence="7 8">
    <name type="scientific">Microcella alkaliphila</name>
    <dbReference type="NCBI Taxonomy" id="279828"/>
    <lineage>
        <taxon>Bacteria</taxon>
        <taxon>Bacillati</taxon>
        <taxon>Actinomycetota</taxon>
        <taxon>Actinomycetes</taxon>
        <taxon>Micrococcales</taxon>
        <taxon>Microbacteriaceae</taxon>
        <taxon>Microcella</taxon>
    </lineage>
</organism>
<dbReference type="NCBIfam" id="NF007020">
    <property type="entry name" value="PRK09485.1"/>
    <property type="match status" value="1"/>
</dbReference>
<feature type="binding site" evidence="5">
    <location>
        <position position="284"/>
    </location>
    <ligand>
        <name>Zn(2+)</name>
        <dbReference type="ChEBI" id="CHEBI:29105"/>
    </ligand>
</feature>
<dbReference type="GO" id="GO:0046872">
    <property type="term" value="F:metal ion binding"/>
    <property type="evidence" value="ECO:0007669"/>
    <property type="project" value="UniProtKB-KW"/>
</dbReference>
<evidence type="ECO:0000256" key="5">
    <source>
        <dbReference type="PROSITE-ProRule" id="PRU00333"/>
    </source>
</evidence>
<evidence type="ECO:0000256" key="4">
    <source>
        <dbReference type="ARBA" id="ARBA00022833"/>
    </source>
</evidence>
<dbReference type="InterPro" id="IPR036589">
    <property type="entry name" value="HCY_dom_sf"/>
</dbReference>
<evidence type="ECO:0000256" key="2">
    <source>
        <dbReference type="ARBA" id="ARBA00022679"/>
    </source>
</evidence>
<dbReference type="SUPFAM" id="SSF82282">
    <property type="entry name" value="Homocysteine S-methyltransferase"/>
    <property type="match status" value="1"/>
</dbReference>
<comment type="cofactor">
    <cofactor evidence="5">
        <name>Zn(2+)</name>
        <dbReference type="ChEBI" id="CHEBI:29105"/>
    </cofactor>
</comment>
<dbReference type="PANTHER" id="PTHR46015:SF1">
    <property type="entry name" value="HOMOCYSTEINE S-METHYLTRANSFERASE-LIKE ISOFORM 1"/>
    <property type="match status" value="1"/>
</dbReference>
<evidence type="ECO:0000259" key="6">
    <source>
        <dbReference type="PROSITE" id="PS50970"/>
    </source>
</evidence>
<dbReference type="Gene3D" id="3.20.20.330">
    <property type="entry name" value="Homocysteine-binding-like domain"/>
    <property type="match status" value="1"/>
</dbReference>
<dbReference type="KEGG" id="malk:MalAC0309_1789"/>
<feature type="binding site" evidence="5">
    <location>
        <position position="283"/>
    </location>
    <ligand>
        <name>Zn(2+)</name>
        <dbReference type="ChEBI" id="CHEBI:29105"/>
    </ligand>
</feature>
<dbReference type="PANTHER" id="PTHR46015">
    <property type="entry name" value="ZGC:172121"/>
    <property type="match status" value="1"/>
</dbReference>
<dbReference type="EMBL" id="AP017315">
    <property type="protein sequence ID" value="BAU32637.1"/>
    <property type="molecule type" value="Genomic_DNA"/>
</dbReference>
<dbReference type="GO" id="GO:0008898">
    <property type="term" value="F:S-adenosylmethionine-homocysteine S-methyltransferase activity"/>
    <property type="evidence" value="ECO:0007669"/>
    <property type="project" value="TreeGrafter"/>
</dbReference>
<dbReference type="Pfam" id="PF02574">
    <property type="entry name" value="S-methyl_trans"/>
    <property type="match status" value="1"/>
</dbReference>
<proteinExistence type="predicted"/>
<gene>
    <name evidence="7" type="ORF">MalAC0309_1789</name>
</gene>
<evidence type="ECO:0000313" key="7">
    <source>
        <dbReference type="EMBL" id="BAU32637.1"/>
    </source>
</evidence>
<protein>
    <submittedName>
        <fullName evidence="7">Putative homocysteine S-methyltransferase</fullName>
    </submittedName>
</protein>
<evidence type="ECO:0000313" key="8">
    <source>
        <dbReference type="Proteomes" id="UP000218965"/>
    </source>
</evidence>
<dbReference type="GO" id="GO:0033528">
    <property type="term" value="P:S-methylmethionine cycle"/>
    <property type="evidence" value="ECO:0007669"/>
    <property type="project" value="TreeGrafter"/>
</dbReference>
<dbReference type="InterPro" id="IPR051486">
    <property type="entry name" value="Hcy_S-methyltransferase"/>
</dbReference>
<dbReference type="GO" id="GO:0032259">
    <property type="term" value="P:methylation"/>
    <property type="evidence" value="ECO:0007669"/>
    <property type="project" value="UniProtKB-KW"/>
</dbReference>
<dbReference type="PROSITE" id="PS50970">
    <property type="entry name" value="HCY"/>
    <property type="match status" value="1"/>
</dbReference>
<evidence type="ECO:0000256" key="1">
    <source>
        <dbReference type="ARBA" id="ARBA00022603"/>
    </source>
</evidence>
<dbReference type="Proteomes" id="UP000218965">
    <property type="component" value="Chromosome"/>
</dbReference>
<feature type="domain" description="Hcy-binding" evidence="6">
    <location>
        <begin position="4"/>
        <end position="298"/>
    </location>
</feature>
<dbReference type="GO" id="GO:0009086">
    <property type="term" value="P:methionine biosynthetic process"/>
    <property type="evidence" value="ECO:0007669"/>
    <property type="project" value="TreeGrafter"/>
</dbReference>
<name>A0A0U5BVZ9_9MICO</name>
<keyword evidence="1 5" id="KW-0489">Methyltransferase</keyword>
<reference evidence="7 8" key="2">
    <citation type="submission" date="2016-01" db="EMBL/GenBank/DDBJ databases">
        <title>Microcella alkaliphila JAM AC0309 whole genome shotgun sequence.</title>
        <authorList>
            <person name="Kurata A."/>
            <person name="Hirose Y."/>
            <person name="Kishimoto N."/>
            <person name="Kobayashi T."/>
        </authorList>
    </citation>
    <scope>NUCLEOTIDE SEQUENCE [LARGE SCALE GENOMIC DNA]</scope>
    <source>
        <strain evidence="7 8">JAM AC0309</strain>
    </source>
</reference>
<sequence>MLHDNPVQHPPLPPVAVLDGGLGSHLEAIGHDLSGDLWSARLLHDHPDAIRDAHHDYFASGADIAISASYQLSFEGARRRGLSDDDATELMRASVTIAAEARDEHRPEGLVAASVGPYGAARADGSEYRGDYDLDRAGLRAWHARRLTVLAESGADLLAIETIPSRTESRALLELLRGTGVAAWLSFTVADGRLRTGESLTDAFADADAVDEIVAVGINCSHPAEVSGAIRAARSVTDKPIVVYPNSGEHWNRAQRRWEGEPGFAPAQVSRWLEEGASIVGGCCRVGPAEIAGIADVVRRHAPAT</sequence>
<reference evidence="8" key="1">
    <citation type="submission" date="2015-12" db="EMBL/GenBank/DDBJ databases">
        <authorList>
            <person name="Shamseldin A."/>
            <person name="Moawad H."/>
            <person name="Abd El-Rahim W.M."/>
            <person name="Sadowsky M.J."/>
        </authorList>
    </citation>
    <scope>NUCLEOTIDE SEQUENCE [LARGE SCALE GENOMIC DNA]</scope>
    <source>
        <strain evidence="8">JAM AC0309</strain>
    </source>
</reference>
<keyword evidence="2 5" id="KW-0808">Transferase</keyword>
<keyword evidence="3 5" id="KW-0479">Metal-binding</keyword>
<dbReference type="AlphaFoldDB" id="A0A0U5BVZ9"/>
<feature type="binding site" evidence="5">
    <location>
        <position position="220"/>
    </location>
    <ligand>
        <name>Zn(2+)</name>
        <dbReference type="ChEBI" id="CHEBI:29105"/>
    </ligand>
</feature>
<evidence type="ECO:0000256" key="3">
    <source>
        <dbReference type="ARBA" id="ARBA00022723"/>
    </source>
</evidence>
<accession>A0A0U5BVZ9</accession>
<keyword evidence="4 5" id="KW-0862">Zinc</keyword>
<dbReference type="InterPro" id="IPR003726">
    <property type="entry name" value="HCY_dom"/>
</dbReference>